<protein>
    <submittedName>
        <fullName evidence="1">Uncharacterized protein</fullName>
    </submittedName>
</protein>
<name>A0A1M5R0T7_9BRAD</name>
<organism evidence="1 2">
    <name type="scientific">Bradyrhizobium erythrophlei</name>
    <dbReference type="NCBI Taxonomy" id="1437360"/>
    <lineage>
        <taxon>Bacteria</taxon>
        <taxon>Pseudomonadati</taxon>
        <taxon>Pseudomonadota</taxon>
        <taxon>Alphaproteobacteria</taxon>
        <taxon>Hyphomicrobiales</taxon>
        <taxon>Nitrobacteraceae</taxon>
        <taxon>Bradyrhizobium</taxon>
    </lineage>
</organism>
<accession>A0A1M5R0T7</accession>
<evidence type="ECO:0000313" key="1">
    <source>
        <dbReference type="EMBL" id="SHH20014.1"/>
    </source>
</evidence>
<evidence type="ECO:0000313" key="2">
    <source>
        <dbReference type="Proteomes" id="UP000190675"/>
    </source>
</evidence>
<dbReference type="AlphaFoldDB" id="A0A1M5R0T7"/>
<proteinExistence type="predicted"/>
<dbReference type="EMBL" id="LT670818">
    <property type="protein sequence ID" value="SHH20014.1"/>
    <property type="molecule type" value="Genomic_DNA"/>
</dbReference>
<dbReference type="OrthoDB" id="8241295at2"/>
<sequence>MPWSRAFEDPIALPKGRQLLTLDEAAAYIMKLPKAEQNLPEWQAATEALIMAAEDRGPLLHARVGMLRALNRHVEREFNPDRKDTHWGKRKLTRDR</sequence>
<reference evidence="1 2" key="1">
    <citation type="submission" date="2016-11" db="EMBL/GenBank/DDBJ databases">
        <authorList>
            <person name="Jaros S."/>
            <person name="Januszkiewicz K."/>
            <person name="Wedrychowicz H."/>
        </authorList>
    </citation>
    <scope>NUCLEOTIDE SEQUENCE [LARGE SCALE GENOMIC DNA]</scope>
    <source>
        <strain evidence="1 2">GAS242</strain>
    </source>
</reference>
<gene>
    <name evidence="1" type="ORF">SAMN05444169_6283</name>
</gene>
<dbReference type="RefSeq" id="WP_079569245.1">
    <property type="nucleotide sequence ID" value="NZ_LT670818.1"/>
</dbReference>
<dbReference type="Proteomes" id="UP000190675">
    <property type="component" value="Chromosome I"/>
</dbReference>